<accession>A0A7S1WYP8</accession>
<evidence type="ECO:0000256" key="6">
    <source>
        <dbReference type="ARBA" id="ARBA00023136"/>
    </source>
</evidence>
<keyword evidence="7" id="KW-0325">Glycoprotein</keyword>
<dbReference type="InterPro" id="IPR012419">
    <property type="entry name" value="Cas1_AcylTrans_dom"/>
</dbReference>
<feature type="transmembrane region" description="Helical" evidence="8">
    <location>
        <begin position="405"/>
        <end position="422"/>
    </location>
</feature>
<keyword evidence="4 8" id="KW-0812">Transmembrane</keyword>
<keyword evidence="3" id="KW-0808">Transferase</keyword>
<dbReference type="GO" id="GO:0045492">
    <property type="term" value="P:xylan biosynthetic process"/>
    <property type="evidence" value="ECO:0007669"/>
    <property type="project" value="TreeGrafter"/>
</dbReference>
<gene>
    <name evidence="10" type="ORF">TCHU04912_LOCUS357</name>
</gene>
<comment type="similarity">
    <text evidence="2">Belongs to the PC-esterase family. CASD1 subfamily.</text>
</comment>
<feature type="transmembrane region" description="Helical" evidence="8">
    <location>
        <begin position="253"/>
        <end position="273"/>
    </location>
</feature>
<feature type="transmembrane region" description="Helical" evidence="8">
    <location>
        <begin position="434"/>
        <end position="453"/>
    </location>
</feature>
<evidence type="ECO:0000259" key="9">
    <source>
        <dbReference type="Pfam" id="PF07779"/>
    </source>
</evidence>
<evidence type="ECO:0000256" key="2">
    <source>
        <dbReference type="ARBA" id="ARBA00010666"/>
    </source>
</evidence>
<dbReference type="EMBL" id="HBGG01000627">
    <property type="protein sequence ID" value="CAD9198124.1"/>
    <property type="molecule type" value="Transcribed_RNA"/>
</dbReference>
<protein>
    <recommendedName>
        <fullName evidence="9">Cas1p 10 TM acyl transferase domain-containing protein</fullName>
    </recommendedName>
</protein>
<feature type="transmembrane region" description="Helical" evidence="8">
    <location>
        <begin position="372"/>
        <end position="390"/>
    </location>
</feature>
<dbReference type="AlphaFoldDB" id="A0A7S1WYP8"/>
<evidence type="ECO:0000256" key="3">
    <source>
        <dbReference type="ARBA" id="ARBA00022679"/>
    </source>
</evidence>
<dbReference type="GO" id="GO:0005794">
    <property type="term" value="C:Golgi apparatus"/>
    <property type="evidence" value="ECO:0007669"/>
    <property type="project" value="TreeGrafter"/>
</dbReference>
<dbReference type="GO" id="GO:0016020">
    <property type="term" value="C:membrane"/>
    <property type="evidence" value="ECO:0007669"/>
    <property type="project" value="UniProtKB-SubCell"/>
</dbReference>
<feature type="transmembrane region" description="Helical" evidence="8">
    <location>
        <begin position="515"/>
        <end position="533"/>
    </location>
</feature>
<feature type="transmembrane region" description="Helical" evidence="8">
    <location>
        <begin position="198"/>
        <end position="217"/>
    </location>
</feature>
<keyword evidence="5 8" id="KW-1133">Transmembrane helix</keyword>
<dbReference type="GO" id="GO:0009834">
    <property type="term" value="P:plant-type secondary cell wall biogenesis"/>
    <property type="evidence" value="ECO:0007669"/>
    <property type="project" value="TreeGrafter"/>
</dbReference>
<feature type="transmembrane region" description="Helical" evidence="8">
    <location>
        <begin position="285"/>
        <end position="309"/>
    </location>
</feature>
<evidence type="ECO:0000256" key="1">
    <source>
        <dbReference type="ARBA" id="ARBA00004141"/>
    </source>
</evidence>
<evidence type="ECO:0000313" key="10">
    <source>
        <dbReference type="EMBL" id="CAD9198124.1"/>
    </source>
</evidence>
<reference evidence="10" key="1">
    <citation type="submission" date="2021-01" db="EMBL/GenBank/DDBJ databases">
        <authorList>
            <person name="Corre E."/>
            <person name="Pelletier E."/>
            <person name="Niang G."/>
            <person name="Scheremetjew M."/>
            <person name="Finn R."/>
            <person name="Kale V."/>
            <person name="Holt S."/>
            <person name="Cochrane G."/>
            <person name="Meng A."/>
            <person name="Brown T."/>
            <person name="Cohen L."/>
        </authorList>
    </citation>
    <scope>NUCLEOTIDE SEQUENCE</scope>
    <source>
        <strain evidence="10">PLY429</strain>
    </source>
</reference>
<comment type="subcellular location">
    <subcellularLocation>
        <location evidence="1">Membrane</location>
        <topology evidence="1">Multi-pass membrane protein</topology>
    </subcellularLocation>
</comment>
<evidence type="ECO:0000256" key="5">
    <source>
        <dbReference type="ARBA" id="ARBA00022989"/>
    </source>
</evidence>
<evidence type="ECO:0000256" key="7">
    <source>
        <dbReference type="ARBA" id="ARBA00023180"/>
    </source>
</evidence>
<keyword evidence="6 8" id="KW-0472">Membrane</keyword>
<feature type="transmembrane region" description="Helical" evidence="8">
    <location>
        <begin position="137"/>
        <end position="155"/>
    </location>
</feature>
<evidence type="ECO:0000256" key="4">
    <source>
        <dbReference type="ARBA" id="ARBA00022692"/>
    </source>
</evidence>
<feature type="transmembrane region" description="Helical" evidence="8">
    <location>
        <begin position="473"/>
        <end position="494"/>
    </location>
</feature>
<evidence type="ECO:0000256" key="8">
    <source>
        <dbReference type="SAM" id="Phobius"/>
    </source>
</evidence>
<dbReference type="PANTHER" id="PTHR13533:SF1">
    <property type="entry name" value="N-ACETYLNEURAMINATE 9-O-ACETYLTRANSFERASE"/>
    <property type="match status" value="1"/>
</dbReference>
<sequence>MALGRHLLEIAVAAPISPGQAGLFVSFVCVTCLWLYSCVLLRKPVRNLVKAHDSDAGELAERGAGQDRDGPDVDGTAASASFVGELIQSRAVKVSLLQTEALKDANHTLKSMVEFGAIMAWFFLADRTNMLPEGSKNYTRDTFFFVYLMLVLFNLSQPMKVWRTPTLLNRSQTEEWKGWMQVLFLLYHYYAAGELYNAIRIFIAAYVWMTGFGNFIYYYKTGDYTLGRFFQMMWRLNFLVLFVCIALQNSYMLYYICPMHTLFTLFVYAALAIKPKWNEKGTGVAVKIVACFVLVAVFWDIPVVFYTFWQPFSWLVGYVDPRRPKDDAMHEWFFRSSLDRYVWIYGMICGWIRPAIESAFLKVDAMPTATRWTVRTALVAICLGVGQLWYQEVYVLPKLDYNKLHPYTSWIPITVFILLRNITPAMRTFSLSTMGWLGCITLETYICQYHTWLSSTIPDGQPVGLLMLLPNDYPLLNFAAATALYVFLSHRLFLLTNDIKDAVIPLKNNRRLLQNAVLMSGFGLVAFAVGKILV</sequence>
<dbReference type="GO" id="GO:0016407">
    <property type="term" value="F:acetyltransferase activity"/>
    <property type="evidence" value="ECO:0007669"/>
    <property type="project" value="TreeGrafter"/>
</dbReference>
<name>A0A7S1WYP8_9CHLO</name>
<organism evidence="10">
    <name type="scientific">Tetraselmis chuii</name>
    <dbReference type="NCBI Taxonomy" id="63592"/>
    <lineage>
        <taxon>Eukaryota</taxon>
        <taxon>Viridiplantae</taxon>
        <taxon>Chlorophyta</taxon>
        <taxon>core chlorophytes</taxon>
        <taxon>Chlorodendrophyceae</taxon>
        <taxon>Chlorodendrales</taxon>
        <taxon>Chlorodendraceae</taxon>
        <taxon>Tetraselmis</taxon>
    </lineage>
</organism>
<proteinExistence type="inferred from homology"/>
<dbReference type="PANTHER" id="PTHR13533">
    <property type="entry name" value="N-ACETYLNEURAMINATE 9-O-ACETYLTRANSFERASE"/>
    <property type="match status" value="1"/>
</dbReference>
<feature type="domain" description="Cas1p 10 TM acyl transferase" evidence="9">
    <location>
        <begin position="98"/>
        <end position="510"/>
    </location>
</feature>
<dbReference type="Pfam" id="PF07779">
    <property type="entry name" value="Cas1_AcylT"/>
    <property type="match status" value="1"/>
</dbReference>
<feature type="transmembrane region" description="Helical" evidence="8">
    <location>
        <begin position="20"/>
        <end position="41"/>
    </location>
</feature>
<dbReference type="GO" id="GO:0010411">
    <property type="term" value="P:xyloglucan metabolic process"/>
    <property type="evidence" value="ECO:0007669"/>
    <property type="project" value="TreeGrafter"/>
</dbReference>
<feature type="transmembrane region" description="Helical" evidence="8">
    <location>
        <begin position="229"/>
        <end position="247"/>
    </location>
</feature>
<feature type="transmembrane region" description="Helical" evidence="8">
    <location>
        <begin position="342"/>
        <end position="360"/>
    </location>
</feature>